<keyword evidence="4" id="KW-0460">Magnesium</keyword>
<reference evidence="6 7" key="1">
    <citation type="submission" date="2015-09" db="EMBL/GenBank/DDBJ databases">
        <title>Sorangium comparison.</title>
        <authorList>
            <person name="Zaburannyi N."/>
            <person name="Bunk B."/>
            <person name="Overmann J."/>
            <person name="Mueller R."/>
        </authorList>
    </citation>
    <scope>NUCLEOTIDE SEQUENCE [LARGE SCALE GENOMIC DNA]</scope>
    <source>
        <strain evidence="6 7">So ce26</strain>
    </source>
</reference>
<comment type="cofactor">
    <cofactor evidence="1">
        <name>Mg(2+)</name>
        <dbReference type="ChEBI" id="CHEBI:18420"/>
    </cofactor>
</comment>
<dbReference type="PANTHER" id="PTHR46193">
    <property type="entry name" value="6-PHOSPHOGLUCONATE PHOSPHATASE"/>
    <property type="match status" value="1"/>
</dbReference>
<evidence type="ECO:0000256" key="3">
    <source>
        <dbReference type="ARBA" id="ARBA00022723"/>
    </source>
</evidence>
<evidence type="ECO:0000256" key="5">
    <source>
        <dbReference type="ARBA" id="ARBA00023277"/>
    </source>
</evidence>
<keyword evidence="5" id="KW-0119">Carbohydrate metabolism</keyword>
<dbReference type="GO" id="GO:0003824">
    <property type="term" value="F:catalytic activity"/>
    <property type="evidence" value="ECO:0007669"/>
    <property type="project" value="UniProtKB-ARBA"/>
</dbReference>
<protein>
    <recommendedName>
        <fullName evidence="8">Haloacid dehalogenase</fullName>
    </recommendedName>
</protein>
<dbReference type="Proteomes" id="UP000238348">
    <property type="component" value="Chromosome"/>
</dbReference>
<dbReference type="PANTHER" id="PTHR46193:SF18">
    <property type="entry name" value="HEXITOL PHOSPHATASE B"/>
    <property type="match status" value="1"/>
</dbReference>
<dbReference type="AlphaFoldDB" id="A0A2L0FBG8"/>
<accession>A0A2L0FBG8</accession>
<evidence type="ECO:0000256" key="1">
    <source>
        <dbReference type="ARBA" id="ARBA00001946"/>
    </source>
</evidence>
<dbReference type="EMBL" id="CP012673">
    <property type="protein sequence ID" value="AUX48847.1"/>
    <property type="molecule type" value="Genomic_DNA"/>
</dbReference>
<dbReference type="CDD" id="cd07505">
    <property type="entry name" value="HAD_BPGM-like"/>
    <property type="match status" value="1"/>
</dbReference>
<evidence type="ECO:0000256" key="2">
    <source>
        <dbReference type="ARBA" id="ARBA00006171"/>
    </source>
</evidence>
<proteinExistence type="inferred from homology"/>
<dbReference type="InterPro" id="IPR006439">
    <property type="entry name" value="HAD-SF_hydro_IA"/>
</dbReference>
<dbReference type="NCBIfam" id="TIGR01509">
    <property type="entry name" value="HAD-SF-IA-v3"/>
    <property type="match status" value="1"/>
</dbReference>
<evidence type="ECO:0000256" key="4">
    <source>
        <dbReference type="ARBA" id="ARBA00022842"/>
    </source>
</evidence>
<sequence length="266" mass="28735">MPLRAATATVDLGGHVVALVRARIKGLGELQGYLVAVALRAMRKQVVATEPGRRPADVLGTRPMTGLVFPSGTFAAYLFDCDGTIADSMPVHRQAWMEALAPHGCEFTDEDFYGWAGMPTDHIVELLNRKYGLRMPVAEVFTAKEEAYYRLMPTVRGVPEVVAALRDAPPGVKRAVVSGSPRASVEKTLEFLGLRGYVDEVVAAEDYTQPKPAPDPFLEAARRLGVAPAQCLVFEDAVLGIKSAQAAGMPWVLVDPRALRAARPDP</sequence>
<dbReference type="SFLD" id="SFLDG01135">
    <property type="entry name" value="C1.5.6:_HAD__Beta-PGM__Phospha"/>
    <property type="match status" value="1"/>
</dbReference>
<name>A0A2L0FBG8_SORCE</name>
<dbReference type="SFLD" id="SFLDG01129">
    <property type="entry name" value="C1.5:_HAD__Beta-PGM__Phosphata"/>
    <property type="match status" value="1"/>
</dbReference>
<dbReference type="Pfam" id="PF00702">
    <property type="entry name" value="Hydrolase"/>
    <property type="match status" value="1"/>
</dbReference>
<dbReference type="SFLD" id="SFLDS00003">
    <property type="entry name" value="Haloacid_Dehalogenase"/>
    <property type="match status" value="1"/>
</dbReference>
<evidence type="ECO:0000313" key="7">
    <source>
        <dbReference type="Proteomes" id="UP000238348"/>
    </source>
</evidence>
<dbReference type="InterPro" id="IPR023198">
    <property type="entry name" value="PGP-like_dom2"/>
</dbReference>
<organism evidence="6 7">
    <name type="scientific">Sorangium cellulosum</name>
    <name type="common">Polyangium cellulosum</name>
    <dbReference type="NCBI Taxonomy" id="56"/>
    <lineage>
        <taxon>Bacteria</taxon>
        <taxon>Pseudomonadati</taxon>
        <taxon>Myxococcota</taxon>
        <taxon>Polyangia</taxon>
        <taxon>Polyangiales</taxon>
        <taxon>Polyangiaceae</taxon>
        <taxon>Sorangium</taxon>
    </lineage>
</organism>
<dbReference type="SUPFAM" id="SSF56784">
    <property type="entry name" value="HAD-like"/>
    <property type="match status" value="1"/>
</dbReference>
<comment type="similarity">
    <text evidence="2">Belongs to the HAD-like hydrolase superfamily. CbbY/CbbZ/Gph/YieH family.</text>
</comment>
<evidence type="ECO:0008006" key="8">
    <source>
        <dbReference type="Google" id="ProtNLM"/>
    </source>
</evidence>
<dbReference type="GO" id="GO:0046872">
    <property type="term" value="F:metal ion binding"/>
    <property type="evidence" value="ECO:0007669"/>
    <property type="project" value="UniProtKB-KW"/>
</dbReference>
<dbReference type="InterPro" id="IPR023214">
    <property type="entry name" value="HAD_sf"/>
</dbReference>
<dbReference type="InterPro" id="IPR051600">
    <property type="entry name" value="Beta-PGM-like"/>
</dbReference>
<keyword evidence="3" id="KW-0479">Metal-binding</keyword>
<dbReference type="Gene3D" id="1.10.150.240">
    <property type="entry name" value="Putative phosphatase, domain 2"/>
    <property type="match status" value="1"/>
</dbReference>
<evidence type="ECO:0000313" key="6">
    <source>
        <dbReference type="EMBL" id="AUX48847.1"/>
    </source>
</evidence>
<gene>
    <name evidence="6" type="ORF">SOCE26_103900</name>
</gene>
<dbReference type="InterPro" id="IPR036412">
    <property type="entry name" value="HAD-like_sf"/>
</dbReference>
<dbReference type="Gene3D" id="3.40.50.1000">
    <property type="entry name" value="HAD superfamily/HAD-like"/>
    <property type="match status" value="1"/>
</dbReference>